<dbReference type="EMBL" id="CABHNT010000058">
    <property type="protein sequence ID" value="VUX38535.1"/>
    <property type="molecule type" value="Genomic_DNA"/>
</dbReference>
<feature type="transmembrane region" description="Helical" evidence="1">
    <location>
        <begin position="103"/>
        <end position="125"/>
    </location>
</feature>
<feature type="transmembrane region" description="Helical" evidence="1">
    <location>
        <begin position="70"/>
        <end position="91"/>
    </location>
</feature>
<reference evidence="2 3" key="1">
    <citation type="submission" date="2019-07" db="EMBL/GenBank/DDBJ databases">
        <authorList>
            <person name="Hibberd C M."/>
            <person name="Gehrig L. J."/>
            <person name="Chang H.-W."/>
            <person name="Venkatesh S."/>
        </authorList>
    </citation>
    <scope>NUCLEOTIDE SEQUENCE [LARGE SCALE GENOMIC DNA]</scope>
    <source>
        <strain evidence="2">Bifidobacterium_longum_subsp_infantis_JG_Bg463</strain>
    </source>
</reference>
<organism evidence="2 3">
    <name type="scientific">Bifidobacterium longum subsp. infantis</name>
    <dbReference type="NCBI Taxonomy" id="1682"/>
    <lineage>
        <taxon>Bacteria</taxon>
        <taxon>Bacillati</taxon>
        <taxon>Actinomycetota</taxon>
        <taxon>Actinomycetes</taxon>
        <taxon>Bifidobacteriales</taxon>
        <taxon>Bifidobacteriaceae</taxon>
        <taxon>Bifidobacterium</taxon>
    </lineage>
</organism>
<proteinExistence type="predicted"/>
<feature type="transmembrane region" description="Helical" evidence="1">
    <location>
        <begin position="462"/>
        <end position="482"/>
    </location>
</feature>
<keyword evidence="1" id="KW-1133">Transmembrane helix</keyword>
<evidence type="ECO:0000313" key="2">
    <source>
        <dbReference type="EMBL" id="VUX38535.1"/>
    </source>
</evidence>
<accession>A0A564W138</accession>
<dbReference type="RefSeq" id="WP_144099298.1">
    <property type="nucleotide sequence ID" value="NZ_CABHND010000034.1"/>
</dbReference>
<keyword evidence="1" id="KW-0812">Transmembrane</keyword>
<dbReference type="Proteomes" id="UP000345266">
    <property type="component" value="Unassembled WGS sequence"/>
</dbReference>
<keyword evidence="1" id="KW-0472">Membrane</keyword>
<feature type="transmembrane region" description="Helical" evidence="1">
    <location>
        <begin position="35"/>
        <end position="58"/>
    </location>
</feature>
<gene>
    <name evidence="2" type="ORF">BLJG463_02359</name>
</gene>
<feature type="transmembrane region" description="Helical" evidence="1">
    <location>
        <begin position="489"/>
        <end position="510"/>
    </location>
</feature>
<sequence length="548" mass="61647">MSIEESTDSITLLVESNQKKTFHLISSIGGILESIVVWCAIVFFMVVGVISLIFTTVMPEYNYKVHFVISNWWIVLVLSIIAIAVIGFLNHTKKLNTIKSSRLSIILIGYTICFGCLWIAFANVWPEWDPLYVLEAAQAISTGNNVNLQCPGDEIAWVFCPGGYLERFPYQIPLVLFDKFLYYIFGSGTYLAFEFINIICVALSFYLLGLLAKEFYNEERFVNATLLLCFAFLPLIFYVTFAYGNTLSLPFAIMALLLQRIYFTKGGISYAVAACLSLLICLLLKSSMIYVLAAMLCIWLFAALRRKKIRDLICAVFVILVYPSLGWIVGVSAESIGLNPDVGAPKTVWIAMGLQKSDVPDSNNYGWYNGYPLKDPPENYDVNKVEIDAKESISRSVSEFADDPSYAITFFSHKFVSEWTDPLYESLLASNWSSSGNNRPIMAQRQLSPIQHSAYYGKINKLILSIADALQFLLLIGTAFCLKFNNRRVGIEMLGPAIIPLGMAILYLFWEAQSQYIMPAYIMMIPYAGNGITLLSEEVFLFARKHGK</sequence>
<feature type="transmembrane region" description="Helical" evidence="1">
    <location>
        <begin position="516"/>
        <end position="535"/>
    </location>
</feature>
<feature type="transmembrane region" description="Helical" evidence="1">
    <location>
        <begin position="221"/>
        <end position="241"/>
    </location>
</feature>
<feature type="transmembrane region" description="Helical" evidence="1">
    <location>
        <begin position="268"/>
        <end position="301"/>
    </location>
</feature>
<feature type="transmembrane region" description="Helical" evidence="1">
    <location>
        <begin position="313"/>
        <end position="333"/>
    </location>
</feature>
<name>A0A564W138_BIFLI</name>
<evidence type="ECO:0000313" key="3">
    <source>
        <dbReference type="Proteomes" id="UP000345266"/>
    </source>
</evidence>
<protein>
    <submittedName>
        <fullName evidence="2">Uncharacterized protein</fullName>
    </submittedName>
</protein>
<dbReference type="AlphaFoldDB" id="A0A564W138"/>
<feature type="transmembrane region" description="Helical" evidence="1">
    <location>
        <begin position="180"/>
        <end position="209"/>
    </location>
</feature>
<evidence type="ECO:0000256" key="1">
    <source>
        <dbReference type="SAM" id="Phobius"/>
    </source>
</evidence>